<evidence type="ECO:0000256" key="1">
    <source>
        <dbReference type="SAM" id="MobiDB-lite"/>
    </source>
</evidence>
<name>A0A9W9CW52_9PEZI</name>
<proteinExistence type="predicted"/>
<keyword evidence="2" id="KW-1133">Transmembrane helix</keyword>
<protein>
    <submittedName>
        <fullName evidence="3">Uncharacterized protein</fullName>
    </submittedName>
</protein>
<feature type="compositionally biased region" description="Basic and acidic residues" evidence="1">
    <location>
        <begin position="37"/>
        <end position="49"/>
    </location>
</feature>
<comment type="caution">
    <text evidence="3">The sequence shown here is derived from an EMBL/GenBank/DDBJ whole genome shotgun (WGS) entry which is preliminary data.</text>
</comment>
<sequence>MKPVNSLQDFKPLPKAKVIEVQSYMKDVAPPPPPSPRVKDRYAARMAERARRKRERMQRIEEWPGWVPDEKVLGQQRQQHEQQQQQRRKVRIDVAVDSVEVDSLASRERWLSPRTWRRRVWGVVTMLGVLVLVAVIIVATTITQDNAPGVKTPLSVRLDLGLAETLEADSGFVAPASLPESLSLRTSPLVSPTARRLARRFRRRHR</sequence>
<evidence type="ECO:0000313" key="4">
    <source>
        <dbReference type="Proteomes" id="UP001140453"/>
    </source>
</evidence>
<feature type="region of interest" description="Disordered" evidence="1">
    <location>
        <begin position="24"/>
        <end position="56"/>
    </location>
</feature>
<accession>A0A9W9CW52</accession>
<dbReference type="AlphaFoldDB" id="A0A9W9CW52"/>
<gene>
    <name evidence="3" type="ORF">N0V93_006890</name>
</gene>
<dbReference type="Proteomes" id="UP001140453">
    <property type="component" value="Unassembled WGS sequence"/>
</dbReference>
<keyword evidence="2" id="KW-0812">Transmembrane</keyword>
<organism evidence="3 4">
    <name type="scientific">Gnomoniopsis smithogilvyi</name>
    <dbReference type="NCBI Taxonomy" id="1191159"/>
    <lineage>
        <taxon>Eukaryota</taxon>
        <taxon>Fungi</taxon>
        <taxon>Dikarya</taxon>
        <taxon>Ascomycota</taxon>
        <taxon>Pezizomycotina</taxon>
        <taxon>Sordariomycetes</taxon>
        <taxon>Sordariomycetidae</taxon>
        <taxon>Diaporthales</taxon>
        <taxon>Gnomoniaceae</taxon>
        <taxon>Gnomoniopsis</taxon>
    </lineage>
</organism>
<dbReference type="EMBL" id="JAPEVB010000004">
    <property type="protein sequence ID" value="KAJ4389422.1"/>
    <property type="molecule type" value="Genomic_DNA"/>
</dbReference>
<reference evidence="3" key="1">
    <citation type="submission" date="2022-10" db="EMBL/GenBank/DDBJ databases">
        <title>Tapping the CABI collections for fungal endophytes: first genome assemblies for Collariella, Neodidymelliopsis, Ascochyta clinopodiicola, Didymella pomorum, Didymosphaeria variabile, Neocosmospora piperis and Neocucurbitaria cava.</title>
        <authorList>
            <person name="Hill R."/>
        </authorList>
    </citation>
    <scope>NUCLEOTIDE SEQUENCE</scope>
    <source>
        <strain evidence="3">IMI 355082</strain>
    </source>
</reference>
<feature type="transmembrane region" description="Helical" evidence="2">
    <location>
        <begin position="120"/>
        <end position="142"/>
    </location>
</feature>
<evidence type="ECO:0000256" key="2">
    <source>
        <dbReference type="SAM" id="Phobius"/>
    </source>
</evidence>
<evidence type="ECO:0000313" key="3">
    <source>
        <dbReference type="EMBL" id="KAJ4389422.1"/>
    </source>
</evidence>
<keyword evidence="2" id="KW-0472">Membrane</keyword>
<keyword evidence="4" id="KW-1185">Reference proteome</keyword>
<dbReference type="OrthoDB" id="10553767at2759"/>